<evidence type="ECO:0008006" key="3">
    <source>
        <dbReference type="Google" id="ProtNLM"/>
    </source>
</evidence>
<dbReference type="EMBL" id="JAHUTI010092521">
    <property type="protein sequence ID" value="MED6262416.1"/>
    <property type="molecule type" value="Genomic_DNA"/>
</dbReference>
<protein>
    <recommendedName>
        <fullName evidence="3">Secreted protein</fullName>
    </recommendedName>
</protein>
<evidence type="ECO:0000313" key="2">
    <source>
        <dbReference type="Proteomes" id="UP001345963"/>
    </source>
</evidence>
<sequence>MEFACSLRACVGSHWVLRLPPTVQRHACLSGEHKVHKLSTSTVSRQRTRTMWTGEYAFWLHQQMMIASVPLAVCLNVTFKKA</sequence>
<evidence type="ECO:0000313" key="1">
    <source>
        <dbReference type="EMBL" id="MED6262416.1"/>
    </source>
</evidence>
<gene>
    <name evidence="1" type="ORF">ATANTOWER_019174</name>
</gene>
<accession>A0ABU7CHH8</accession>
<name>A0ABU7CHH8_9TELE</name>
<proteinExistence type="predicted"/>
<keyword evidence="2" id="KW-1185">Reference proteome</keyword>
<comment type="caution">
    <text evidence="1">The sequence shown here is derived from an EMBL/GenBank/DDBJ whole genome shotgun (WGS) entry which is preliminary data.</text>
</comment>
<reference evidence="1 2" key="1">
    <citation type="submission" date="2021-07" db="EMBL/GenBank/DDBJ databases">
        <authorList>
            <person name="Palmer J.M."/>
        </authorList>
    </citation>
    <scope>NUCLEOTIDE SEQUENCE [LARGE SCALE GENOMIC DNA]</scope>
    <source>
        <strain evidence="1 2">AT_MEX2019</strain>
        <tissue evidence="1">Muscle</tissue>
    </source>
</reference>
<organism evidence="1 2">
    <name type="scientific">Ataeniobius toweri</name>
    <dbReference type="NCBI Taxonomy" id="208326"/>
    <lineage>
        <taxon>Eukaryota</taxon>
        <taxon>Metazoa</taxon>
        <taxon>Chordata</taxon>
        <taxon>Craniata</taxon>
        <taxon>Vertebrata</taxon>
        <taxon>Euteleostomi</taxon>
        <taxon>Actinopterygii</taxon>
        <taxon>Neopterygii</taxon>
        <taxon>Teleostei</taxon>
        <taxon>Neoteleostei</taxon>
        <taxon>Acanthomorphata</taxon>
        <taxon>Ovalentaria</taxon>
        <taxon>Atherinomorphae</taxon>
        <taxon>Cyprinodontiformes</taxon>
        <taxon>Goodeidae</taxon>
        <taxon>Ataeniobius</taxon>
    </lineage>
</organism>
<dbReference type="Proteomes" id="UP001345963">
    <property type="component" value="Unassembled WGS sequence"/>
</dbReference>